<comment type="caution">
    <text evidence="1">The sequence shown here is derived from an EMBL/GenBank/DDBJ whole genome shotgun (WGS) entry which is preliminary data.</text>
</comment>
<proteinExistence type="predicted"/>
<feature type="non-terminal residue" evidence="1">
    <location>
        <position position="1"/>
    </location>
</feature>
<dbReference type="AlphaFoldDB" id="A0A812QFR6"/>
<dbReference type="EMBL" id="CAJNIZ010015058">
    <property type="protein sequence ID" value="CAE7369013.1"/>
    <property type="molecule type" value="Genomic_DNA"/>
</dbReference>
<dbReference type="Proteomes" id="UP000649617">
    <property type="component" value="Unassembled WGS sequence"/>
</dbReference>
<reference evidence="1" key="1">
    <citation type="submission" date="2021-02" db="EMBL/GenBank/DDBJ databases">
        <authorList>
            <person name="Dougan E. K."/>
            <person name="Rhodes N."/>
            <person name="Thang M."/>
            <person name="Chan C."/>
        </authorList>
    </citation>
    <scope>NUCLEOTIDE SEQUENCE</scope>
</reference>
<evidence type="ECO:0000313" key="2">
    <source>
        <dbReference type="Proteomes" id="UP000649617"/>
    </source>
</evidence>
<accession>A0A812QFR6</accession>
<organism evidence="1 2">
    <name type="scientific">Symbiodinium pilosum</name>
    <name type="common">Dinoflagellate</name>
    <dbReference type="NCBI Taxonomy" id="2952"/>
    <lineage>
        <taxon>Eukaryota</taxon>
        <taxon>Sar</taxon>
        <taxon>Alveolata</taxon>
        <taxon>Dinophyceae</taxon>
        <taxon>Suessiales</taxon>
        <taxon>Symbiodiniaceae</taxon>
        <taxon>Symbiodinium</taxon>
    </lineage>
</organism>
<protein>
    <submittedName>
        <fullName evidence="1">Uncharacterized protein</fullName>
    </submittedName>
</protein>
<keyword evidence="2" id="KW-1185">Reference proteome</keyword>
<gene>
    <name evidence="1" type="ORF">SPIL2461_LOCUS8950</name>
</gene>
<sequence length="243" mass="26289">DIRNYVDGVAAGNISPQENRLVQLLSDRALRAAEITRVLVPLLLDKADRIRRGHVCRAGASTMDESGLQELGFALGQKMKSHAVQQAFGLSRSSAQAATKPNLIMPWLPQFFAASGKQLQQRGYHLIYGLDIDDCQRGSVVGGAFLDHHLLSREAFNESAFEENLASVCVSTCLKRVDTTARLYQVQQLPRHRITTAMEELQAVGDILAACLAANAGVPPAALAYDNHKSFGCLSETAVCGAN</sequence>
<evidence type="ECO:0000313" key="1">
    <source>
        <dbReference type="EMBL" id="CAE7369013.1"/>
    </source>
</evidence>
<name>A0A812QFR6_SYMPI</name>
<dbReference type="OrthoDB" id="411189at2759"/>